<reference evidence="1 2" key="1">
    <citation type="submission" date="2019-05" db="EMBL/GenBank/DDBJ databases">
        <title>Genomes sequences of two Nocardia cyriacigeorgica environmental isolates, type strains Nocardia asteroides ATCC 19247 and Nocardia cyriacigeorgica DSM 44484.</title>
        <authorList>
            <person name="Vautrin F."/>
            <person name="Bergeron E."/>
            <person name="Dubost A."/>
            <person name="Abrouk D."/>
            <person name="Rodriguez Nava V."/>
            <person name="Pujic P."/>
        </authorList>
    </citation>
    <scope>NUCLEOTIDE SEQUENCE [LARGE SCALE GENOMIC DNA]</scope>
    <source>
        <strain evidence="1 2">EML 1456</strain>
    </source>
</reference>
<dbReference type="EMBL" id="VBUU01000072">
    <property type="protein sequence ID" value="TLF92252.1"/>
    <property type="molecule type" value="Genomic_DNA"/>
</dbReference>
<accession>A0A5R8P458</accession>
<dbReference type="RefSeq" id="WP_138459246.1">
    <property type="nucleotide sequence ID" value="NZ_VBUU01000072.1"/>
</dbReference>
<gene>
    <name evidence="1" type="ORF">FEK35_30990</name>
</gene>
<dbReference type="Proteomes" id="UP000308349">
    <property type="component" value="Unassembled WGS sequence"/>
</dbReference>
<name>A0A5R8P458_9NOCA</name>
<dbReference type="Pfam" id="PF13646">
    <property type="entry name" value="HEAT_2"/>
    <property type="match status" value="1"/>
</dbReference>
<dbReference type="SUPFAM" id="SSF48371">
    <property type="entry name" value="ARM repeat"/>
    <property type="match status" value="1"/>
</dbReference>
<dbReference type="Gene3D" id="1.25.10.10">
    <property type="entry name" value="Leucine-rich Repeat Variant"/>
    <property type="match status" value="1"/>
</dbReference>
<organism evidence="1 2">
    <name type="scientific">Nocardia cyriacigeorgica</name>
    <dbReference type="NCBI Taxonomy" id="135487"/>
    <lineage>
        <taxon>Bacteria</taxon>
        <taxon>Bacillati</taxon>
        <taxon>Actinomycetota</taxon>
        <taxon>Actinomycetes</taxon>
        <taxon>Mycobacteriales</taxon>
        <taxon>Nocardiaceae</taxon>
        <taxon>Nocardia</taxon>
    </lineage>
</organism>
<comment type="caution">
    <text evidence="1">The sequence shown here is derived from an EMBL/GenBank/DDBJ whole genome shotgun (WGS) entry which is preliminary data.</text>
</comment>
<evidence type="ECO:0000313" key="1">
    <source>
        <dbReference type="EMBL" id="TLF92252.1"/>
    </source>
</evidence>
<evidence type="ECO:0000313" key="2">
    <source>
        <dbReference type="Proteomes" id="UP000308349"/>
    </source>
</evidence>
<dbReference type="OrthoDB" id="4555029at2"/>
<dbReference type="AlphaFoldDB" id="A0A5R8P458"/>
<proteinExistence type="predicted"/>
<dbReference type="InterPro" id="IPR011989">
    <property type="entry name" value="ARM-like"/>
</dbReference>
<protein>
    <submittedName>
        <fullName evidence="1">HEAT repeat domain-containing protein</fullName>
    </submittedName>
</protein>
<dbReference type="InterPro" id="IPR016024">
    <property type="entry name" value="ARM-type_fold"/>
</dbReference>
<sequence length="172" mass="18792">MTPEDKDAIMSLVNYPGRVAGPEDRQAVLAHFGTADGVSLGLDLLERAASKRDIDDLELALIVCFAFGVTNAHLSVLLELSQEDWHRSHEDIVSKLGELTSPDSVTALRELAEWVPAYLEYDESRALARKAIWAIGGIPGPEAEGALIQLAGSDDEIVRKEAKRQLDRRSST</sequence>